<evidence type="ECO:0000256" key="4">
    <source>
        <dbReference type="ARBA" id="ARBA00005189"/>
    </source>
</evidence>
<organism evidence="25 26">
    <name type="scientific">Xaviernesmea oryzae</name>
    <dbReference type="NCBI Taxonomy" id="464029"/>
    <lineage>
        <taxon>Bacteria</taxon>
        <taxon>Pseudomonadati</taxon>
        <taxon>Pseudomonadota</taxon>
        <taxon>Alphaproteobacteria</taxon>
        <taxon>Hyphomicrobiales</taxon>
        <taxon>Rhizobiaceae</taxon>
        <taxon>Rhizobium/Agrobacterium group</taxon>
        <taxon>Xaviernesmea</taxon>
    </lineage>
</organism>
<evidence type="ECO:0000256" key="17">
    <source>
        <dbReference type="ARBA" id="ARBA00023264"/>
    </source>
</evidence>
<evidence type="ECO:0000256" key="16">
    <source>
        <dbReference type="ARBA" id="ARBA00023209"/>
    </source>
</evidence>
<comment type="catalytic activity">
    <reaction evidence="1">
        <text>a 1,2-diacyl-sn-glycero-3-phosphate + CTP + H(+) = a CDP-1,2-diacyl-sn-glycerol + diphosphate</text>
        <dbReference type="Rhea" id="RHEA:16229"/>
        <dbReference type="ChEBI" id="CHEBI:15378"/>
        <dbReference type="ChEBI" id="CHEBI:33019"/>
        <dbReference type="ChEBI" id="CHEBI:37563"/>
        <dbReference type="ChEBI" id="CHEBI:58332"/>
        <dbReference type="ChEBI" id="CHEBI:58608"/>
        <dbReference type="EC" id="2.7.7.41"/>
    </reaction>
</comment>
<evidence type="ECO:0000256" key="22">
    <source>
        <dbReference type="ARBA" id="ARBA00032743"/>
    </source>
</evidence>
<sequence length="283" mass="28893">MTRELKLRIVSGIVLALFALVVTWVGGHVFALFSVAIGALIFSEWSTMTRLVLRGRRGVVLGWATLALSAVFMFALGILAALAVVFVGVIAAALLYRARHASPWLPAGILYSGLSMISLAAVRGSGEAGLLATVFLFAVVWSTDIMAFFFGRAIGGPKLAPRISPGKTWSGAIGGTVSGVAAGAAVQILAGGQGVLRILAIALVLSAAGQAGDLFESWVKRRSGVKDSGRIIPGHGGVMDRADALVVAAALALAIVLVQAALSGDLAALDGQRASIGAILLGL</sequence>
<evidence type="ECO:0000256" key="13">
    <source>
        <dbReference type="ARBA" id="ARBA00022989"/>
    </source>
</evidence>
<evidence type="ECO:0000256" key="20">
    <source>
        <dbReference type="ARBA" id="ARBA00032253"/>
    </source>
</evidence>
<dbReference type="Proteomes" id="UP000186364">
    <property type="component" value="Unassembled WGS sequence"/>
</dbReference>
<dbReference type="PANTHER" id="PTHR46382:SF1">
    <property type="entry name" value="PHOSPHATIDATE CYTIDYLYLTRANSFERASE"/>
    <property type="match status" value="1"/>
</dbReference>
<keyword evidence="26" id="KW-1185">Reference proteome</keyword>
<comment type="similarity">
    <text evidence="5">Belongs to the CDS family.</text>
</comment>
<evidence type="ECO:0000256" key="9">
    <source>
        <dbReference type="ARBA" id="ARBA00022516"/>
    </source>
</evidence>
<keyword evidence="9" id="KW-0444">Lipid biosynthesis</keyword>
<keyword evidence="14" id="KW-0443">Lipid metabolism</keyword>
<dbReference type="OrthoDB" id="9799199at2"/>
<evidence type="ECO:0000256" key="23">
    <source>
        <dbReference type="ARBA" id="ARBA00033406"/>
    </source>
</evidence>
<evidence type="ECO:0000256" key="11">
    <source>
        <dbReference type="ARBA" id="ARBA00022692"/>
    </source>
</evidence>
<keyword evidence="10 25" id="KW-0808">Transferase</keyword>
<feature type="transmembrane region" description="Helical" evidence="24">
    <location>
        <begin position="12"/>
        <end position="43"/>
    </location>
</feature>
<evidence type="ECO:0000256" key="2">
    <source>
        <dbReference type="ARBA" id="ARBA00004651"/>
    </source>
</evidence>
<evidence type="ECO:0000256" key="24">
    <source>
        <dbReference type="SAM" id="Phobius"/>
    </source>
</evidence>
<keyword evidence="11 24" id="KW-0812">Transmembrane</keyword>
<proteinExistence type="inferred from homology"/>
<evidence type="ECO:0000256" key="8">
    <source>
        <dbReference type="ARBA" id="ARBA00022475"/>
    </source>
</evidence>
<dbReference type="GO" id="GO:0005886">
    <property type="term" value="C:plasma membrane"/>
    <property type="evidence" value="ECO:0007669"/>
    <property type="project" value="UniProtKB-SubCell"/>
</dbReference>
<evidence type="ECO:0000256" key="14">
    <source>
        <dbReference type="ARBA" id="ARBA00023098"/>
    </source>
</evidence>
<evidence type="ECO:0000256" key="18">
    <source>
        <dbReference type="ARBA" id="ARBA00029893"/>
    </source>
</evidence>
<dbReference type="EC" id="2.7.7.41" evidence="6"/>
<evidence type="ECO:0000256" key="21">
    <source>
        <dbReference type="ARBA" id="ARBA00032396"/>
    </source>
</evidence>
<dbReference type="AlphaFoldDB" id="A0A1Q9AX64"/>
<accession>A0A1Q9AX64</accession>
<gene>
    <name evidence="25" type="ORF">BJF93_10615</name>
</gene>
<feature type="transmembrane region" description="Helical" evidence="24">
    <location>
        <begin position="103"/>
        <end position="122"/>
    </location>
</feature>
<evidence type="ECO:0000313" key="25">
    <source>
        <dbReference type="EMBL" id="OLP60020.1"/>
    </source>
</evidence>
<evidence type="ECO:0000256" key="7">
    <source>
        <dbReference type="ARBA" id="ARBA00019373"/>
    </source>
</evidence>
<dbReference type="PANTHER" id="PTHR46382">
    <property type="entry name" value="PHOSPHATIDATE CYTIDYLYLTRANSFERASE"/>
    <property type="match status" value="1"/>
</dbReference>
<evidence type="ECO:0000256" key="10">
    <source>
        <dbReference type="ARBA" id="ARBA00022679"/>
    </source>
</evidence>
<evidence type="ECO:0000313" key="26">
    <source>
        <dbReference type="Proteomes" id="UP000186364"/>
    </source>
</evidence>
<dbReference type="RefSeq" id="WP_075627782.1">
    <property type="nucleotide sequence ID" value="NZ_FOAM01000002.1"/>
</dbReference>
<feature type="transmembrane region" description="Helical" evidence="24">
    <location>
        <begin position="171"/>
        <end position="190"/>
    </location>
</feature>
<dbReference type="Pfam" id="PF01148">
    <property type="entry name" value="CTP_transf_1"/>
    <property type="match status" value="1"/>
</dbReference>
<comment type="caution">
    <text evidence="25">The sequence shown here is derived from an EMBL/GenBank/DDBJ whole genome shotgun (WGS) entry which is preliminary data.</text>
</comment>
<feature type="transmembrane region" description="Helical" evidence="24">
    <location>
        <begin position="244"/>
        <end position="262"/>
    </location>
</feature>
<keyword evidence="8" id="KW-1003">Cell membrane</keyword>
<feature type="transmembrane region" description="Helical" evidence="24">
    <location>
        <begin position="128"/>
        <end position="150"/>
    </location>
</feature>
<evidence type="ECO:0000256" key="5">
    <source>
        <dbReference type="ARBA" id="ARBA00010185"/>
    </source>
</evidence>
<feature type="transmembrane region" description="Helical" evidence="24">
    <location>
        <begin position="63"/>
        <end position="96"/>
    </location>
</feature>
<comment type="pathway">
    <text evidence="3">Phospholipid metabolism; CDP-diacylglycerol biosynthesis; CDP-diacylglycerol from sn-glycerol 3-phosphate: step 3/3.</text>
</comment>
<evidence type="ECO:0000256" key="1">
    <source>
        <dbReference type="ARBA" id="ARBA00001698"/>
    </source>
</evidence>
<evidence type="ECO:0000256" key="6">
    <source>
        <dbReference type="ARBA" id="ARBA00012487"/>
    </source>
</evidence>
<dbReference type="GO" id="GO:0004605">
    <property type="term" value="F:phosphatidate cytidylyltransferase activity"/>
    <property type="evidence" value="ECO:0007669"/>
    <property type="project" value="UniProtKB-EC"/>
</dbReference>
<name>A0A1Q9AX64_9HYPH</name>
<protein>
    <recommendedName>
        <fullName evidence="7">Phosphatidate cytidylyltransferase</fullName>
        <ecNumber evidence="6">2.7.7.41</ecNumber>
    </recommendedName>
    <alternativeName>
        <fullName evidence="20">CDP-DAG synthase</fullName>
    </alternativeName>
    <alternativeName>
        <fullName evidence="22">CDP-DG synthase</fullName>
    </alternativeName>
    <alternativeName>
        <fullName evidence="18">CDP-diacylglycerol synthase</fullName>
    </alternativeName>
    <alternativeName>
        <fullName evidence="21">CDP-diglyceride pyrophosphorylase</fullName>
    </alternativeName>
    <alternativeName>
        <fullName evidence="23">CDP-diglyceride synthase</fullName>
    </alternativeName>
    <alternativeName>
        <fullName evidence="19">CTP:phosphatidate cytidylyltransferase</fullName>
    </alternativeName>
</protein>
<evidence type="ECO:0000256" key="15">
    <source>
        <dbReference type="ARBA" id="ARBA00023136"/>
    </source>
</evidence>
<comment type="pathway">
    <text evidence="4">Lipid metabolism.</text>
</comment>
<comment type="subcellular location">
    <subcellularLocation>
        <location evidence="2">Cell membrane</location>
        <topology evidence="2">Multi-pass membrane protein</topology>
    </subcellularLocation>
</comment>
<keyword evidence="15 24" id="KW-0472">Membrane</keyword>
<evidence type="ECO:0000256" key="12">
    <source>
        <dbReference type="ARBA" id="ARBA00022695"/>
    </source>
</evidence>
<keyword evidence="13 24" id="KW-1133">Transmembrane helix</keyword>
<evidence type="ECO:0000256" key="19">
    <source>
        <dbReference type="ARBA" id="ARBA00031825"/>
    </source>
</evidence>
<dbReference type="GO" id="GO:0016024">
    <property type="term" value="P:CDP-diacylglycerol biosynthetic process"/>
    <property type="evidence" value="ECO:0007669"/>
    <property type="project" value="TreeGrafter"/>
</dbReference>
<reference evidence="25 26" key="1">
    <citation type="submission" date="2016-09" db="EMBL/GenBank/DDBJ databases">
        <title>Rhizobium sp. nov., a novel species isolated from the rice rhizosphere.</title>
        <authorList>
            <person name="Zhao J."/>
            <person name="Zhang X."/>
        </authorList>
    </citation>
    <scope>NUCLEOTIDE SEQUENCE [LARGE SCALE GENOMIC DNA]</scope>
    <source>
        <strain evidence="25 26">1.7048</strain>
    </source>
</reference>
<dbReference type="EMBL" id="MKIP01000043">
    <property type="protein sequence ID" value="OLP60020.1"/>
    <property type="molecule type" value="Genomic_DNA"/>
</dbReference>
<keyword evidence="16" id="KW-0594">Phospholipid biosynthesis</keyword>
<evidence type="ECO:0000256" key="3">
    <source>
        <dbReference type="ARBA" id="ARBA00005119"/>
    </source>
</evidence>
<keyword evidence="12 25" id="KW-0548">Nucleotidyltransferase</keyword>
<keyword evidence="17" id="KW-1208">Phospholipid metabolism</keyword>